<dbReference type="Proteomes" id="UP001152320">
    <property type="component" value="Chromosome 2"/>
</dbReference>
<dbReference type="GO" id="GO:0003824">
    <property type="term" value="F:catalytic activity"/>
    <property type="evidence" value="ECO:0007669"/>
    <property type="project" value="InterPro"/>
</dbReference>
<gene>
    <name evidence="2" type="ORF">HOLleu_06878</name>
</gene>
<dbReference type="SUPFAM" id="SSF56219">
    <property type="entry name" value="DNase I-like"/>
    <property type="match status" value="1"/>
</dbReference>
<reference evidence="2" key="1">
    <citation type="submission" date="2021-10" db="EMBL/GenBank/DDBJ databases">
        <title>Tropical sea cucumber genome reveals ecological adaptation and Cuvierian tubules defense mechanism.</title>
        <authorList>
            <person name="Chen T."/>
        </authorList>
    </citation>
    <scope>NUCLEOTIDE SEQUENCE</scope>
    <source>
        <strain evidence="2">Nanhai2018</strain>
        <tissue evidence="2">Muscle</tissue>
    </source>
</reference>
<accession>A0A9Q1CMR8</accession>
<sequence>MTMTVAPPYSRSELLNFRSTKPKLSSHVYRKLKHLGICTVRPTKRGCLAGKNKVLRSLTFNNERRRGEFGTNIPINDFAKLCLVNTRSVRNKCSAFVDFVLDNDFDIVAITETWLKHGDDVIIGDITPAGYTFKHVTRPTKFGGGVGILFRTSLSVKIKDVEPYVSFESMHVRLTSNSRSQDIVLIYRPEIKDKCGRKIPFSVFLQEFSTLIESYQLNSTEVVFMGDFNIWVDDVNNREGKQFMELLSSYGLIQHITEATHDHGHVLDLFITREANNMVSETCVQAGLSDHLAVTCKLMLQKPPRQWKTLATRNLNSIDLNVFGHDIIQKLSSTDFDNDNLD</sequence>
<dbReference type="Gene3D" id="3.60.10.10">
    <property type="entry name" value="Endonuclease/exonuclease/phosphatase"/>
    <property type="match status" value="1"/>
</dbReference>
<protein>
    <recommendedName>
        <fullName evidence="1">Endonuclease/exonuclease/phosphatase domain-containing protein</fullName>
    </recommendedName>
</protein>
<feature type="domain" description="Endonuclease/exonuclease/phosphatase" evidence="1">
    <location>
        <begin position="96"/>
        <end position="291"/>
    </location>
</feature>
<evidence type="ECO:0000313" key="2">
    <source>
        <dbReference type="EMBL" id="KAJ8047785.1"/>
    </source>
</evidence>
<dbReference type="EMBL" id="JAIZAY010000002">
    <property type="protein sequence ID" value="KAJ8047785.1"/>
    <property type="molecule type" value="Genomic_DNA"/>
</dbReference>
<dbReference type="AlphaFoldDB" id="A0A9Q1CMR8"/>
<dbReference type="Pfam" id="PF03372">
    <property type="entry name" value="Exo_endo_phos"/>
    <property type="match status" value="1"/>
</dbReference>
<organism evidence="2 3">
    <name type="scientific">Holothuria leucospilota</name>
    <name type="common">Black long sea cucumber</name>
    <name type="synonym">Mertensiothuria leucospilota</name>
    <dbReference type="NCBI Taxonomy" id="206669"/>
    <lineage>
        <taxon>Eukaryota</taxon>
        <taxon>Metazoa</taxon>
        <taxon>Echinodermata</taxon>
        <taxon>Eleutherozoa</taxon>
        <taxon>Echinozoa</taxon>
        <taxon>Holothuroidea</taxon>
        <taxon>Aspidochirotacea</taxon>
        <taxon>Aspidochirotida</taxon>
        <taxon>Holothuriidae</taxon>
        <taxon>Holothuria</taxon>
    </lineage>
</organism>
<evidence type="ECO:0000259" key="1">
    <source>
        <dbReference type="Pfam" id="PF03372"/>
    </source>
</evidence>
<dbReference type="InterPro" id="IPR036691">
    <property type="entry name" value="Endo/exonu/phosph_ase_sf"/>
</dbReference>
<name>A0A9Q1CMR8_HOLLE</name>
<dbReference type="OrthoDB" id="10072198at2759"/>
<comment type="caution">
    <text evidence="2">The sequence shown here is derived from an EMBL/GenBank/DDBJ whole genome shotgun (WGS) entry which is preliminary data.</text>
</comment>
<dbReference type="PANTHER" id="PTHR46670">
    <property type="entry name" value="ENDO/EXONUCLEASE/PHOSPHATASE DOMAIN-CONTAINING PROTEIN"/>
    <property type="match status" value="1"/>
</dbReference>
<evidence type="ECO:0000313" key="3">
    <source>
        <dbReference type="Proteomes" id="UP001152320"/>
    </source>
</evidence>
<dbReference type="PANTHER" id="PTHR46670:SF3">
    <property type="entry name" value="ENDONUCLEASE_EXONUCLEASE_PHOSPHATASE DOMAIN-CONTAINING PROTEIN"/>
    <property type="match status" value="1"/>
</dbReference>
<keyword evidence="3" id="KW-1185">Reference proteome</keyword>
<proteinExistence type="predicted"/>
<dbReference type="InterPro" id="IPR005135">
    <property type="entry name" value="Endo/exonuclease/phosphatase"/>
</dbReference>